<dbReference type="SUPFAM" id="SSF48208">
    <property type="entry name" value="Six-hairpin glycosidases"/>
    <property type="match status" value="1"/>
</dbReference>
<sequence length="466" mass="53102">MRRIMIKKLLFLVILISVIGCANTKIKTIQNTSSKDVKIIKPNLKSDKALKRDIVTFYKSWKEQYLKIVPNKNPEQIYLDYGVEARKDPDALSDWFDPANAVTTSESQGYAMIITASMANIDKNNINNYKEQFNALYRFFRAHPSRFSNDLMCWQEVGIGLEKKGDTVTGEVTDVKNIEEGADSAIDGDMDIAYSLLIADKIWGSNGEINYKEEALKVIKAIMKNEVNKKEHILLLGDWVLNSIKNGEIKENKKYLTITRSSDFILDHLRAFSNIDKENSKEWTNILEKTEAIINYNVNKWSKNTGLVADFLQKDENGNYTPAIGNVLEGDNDGDYNWNACRDPWRFSVDVIYNKSQKITSSIKILNNWVKKNSMEDPEKIYPGYYIRNGEVGKVIDDRNTWGEDLSFTAPFLVSGCVGENNQEWINKLWENIIDTKIGDSEYFGNAIKMQALIIASGNLVNVIGE</sequence>
<accession>A0AAU9DE16</accession>
<keyword evidence="2" id="KW-0378">Hydrolase</keyword>
<dbReference type="GO" id="GO:0005975">
    <property type="term" value="P:carbohydrate metabolic process"/>
    <property type="evidence" value="ECO:0007669"/>
    <property type="project" value="InterPro"/>
</dbReference>
<dbReference type="RefSeq" id="WP_307905673.1">
    <property type="nucleotide sequence ID" value="NZ_AP027060.1"/>
</dbReference>
<dbReference type="Pfam" id="PF01270">
    <property type="entry name" value="Glyco_hydro_8"/>
    <property type="match status" value="1"/>
</dbReference>
<dbReference type="EMBL" id="AP027060">
    <property type="protein sequence ID" value="BDU51595.1"/>
    <property type="molecule type" value="Genomic_DNA"/>
</dbReference>
<keyword evidence="4" id="KW-0614">Plasmid</keyword>
<proteinExistence type="inferred from homology"/>
<dbReference type="PROSITE" id="PS51257">
    <property type="entry name" value="PROKAR_LIPOPROTEIN"/>
    <property type="match status" value="1"/>
</dbReference>
<keyword evidence="3" id="KW-0326">Glycosidase</keyword>
<dbReference type="InterPro" id="IPR012341">
    <property type="entry name" value="6hp_glycosidase-like_sf"/>
</dbReference>
<evidence type="ECO:0000313" key="4">
    <source>
        <dbReference type="EMBL" id="BDU51595.1"/>
    </source>
</evidence>
<keyword evidence="5" id="KW-1185">Reference proteome</keyword>
<protein>
    <submittedName>
        <fullName evidence="4">Licheninase</fullName>
    </submittedName>
</protein>
<dbReference type="Gene3D" id="1.50.10.10">
    <property type="match status" value="1"/>
</dbReference>
<dbReference type="Proteomes" id="UP001321582">
    <property type="component" value="Plasmid pHIC"/>
</dbReference>
<gene>
    <name evidence="4" type="ORF">HLVA_21640</name>
</gene>
<dbReference type="GO" id="GO:0004553">
    <property type="term" value="F:hydrolase activity, hydrolyzing O-glycosyl compounds"/>
    <property type="evidence" value="ECO:0007669"/>
    <property type="project" value="InterPro"/>
</dbReference>
<evidence type="ECO:0000256" key="1">
    <source>
        <dbReference type="ARBA" id="ARBA00009209"/>
    </source>
</evidence>
<evidence type="ECO:0000313" key="5">
    <source>
        <dbReference type="Proteomes" id="UP001321582"/>
    </source>
</evidence>
<dbReference type="AlphaFoldDB" id="A0AAU9DE16"/>
<reference evidence="4 5" key="1">
    <citation type="submission" date="2022-11" db="EMBL/GenBank/DDBJ databases">
        <title>Haliovirga abyssi gen. nov., sp. nov., a mesophilic fermentative bacterium isolated from the Iheya North hydrothermal field and the proposal of Haliovirgaceae fam. nov.</title>
        <authorList>
            <person name="Miyazaki U."/>
            <person name="Tame A."/>
            <person name="Miyazaki J."/>
            <person name="Takai K."/>
            <person name="Sawayama S."/>
            <person name="Kitajima M."/>
            <person name="Okamoto A."/>
            <person name="Nakagawa S."/>
        </authorList>
    </citation>
    <scope>NUCLEOTIDE SEQUENCE [LARGE SCALE GENOMIC DNA]</scope>
    <source>
        <strain evidence="4 5">IC12</strain>
        <plasmid evidence="4 5">pHIC</plasmid>
    </source>
</reference>
<geneLocation type="plasmid" evidence="4 5">
    <name>pHIC</name>
</geneLocation>
<evidence type="ECO:0000256" key="2">
    <source>
        <dbReference type="ARBA" id="ARBA00022801"/>
    </source>
</evidence>
<evidence type="ECO:0000256" key="3">
    <source>
        <dbReference type="ARBA" id="ARBA00023295"/>
    </source>
</evidence>
<comment type="similarity">
    <text evidence="1">Belongs to the glycosyl hydrolase 8 (cellulase D) family.</text>
</comment>
<dbReference type="KEGG" id="haby:HLVA_21640"/>
<name>A0AAU9DE16_9FUSO</name>
<dbReference type="InterPro" id="IPR002037">
    <property type="entry name" value="Glyco_hydro_8"/>
</dbReference>
<dbReference type="InterPro" id="IPR008928">
    <property type="entry name" value="6-hairpin_glycosidase_sf"/>
</dbReference>
<organism evidence="4 5">
    <name type="scientific">Haliovirga abyssi</name>
    <dbReference type="NCBI Taxonomy" id="2996794"/>
    <lineage>
        <taxon>Bacteria</taxon>
        <taxon>Fusobacteriati</taxon>
        <taxon>Fusobacteriota</taxon>
        <taxon>Fusobacteriia</taxon>
        <taxon>Fusobacteriales</taxon>
        <taxon>Haliovirgaceae</taxon>
        <taxon>Haliovirga</taxon>
    </lineage>
</organism>